<accession>A0AAD5NNH4</accession>
<organism evidence="3 4">
    <name type="scientific">Acer negundo</name>
    <name type="common">Box elder</name>
    <dbReference type="NCBI Taxonomy" id="4023"/>
    <lineage>
        <taxon>Eukaryota</taxon>
        <taxon>Viridiplantae</taxon>
        <taxon>Streptophyta</taxon>
        <taxon>Embryophyta</taxon>
        <taxon>Tracheophyta</taxon>
        <taxon>Spermatophyta</taxon>
        <taxon>Magnoliopsida</taxon>
        <taxon>eudicotyledons</taxon>
        <taxon>Gunneridae</taxon>
        <taxon>Pentapetalae</taxon>
        <taxon>rosids</taxon>
        <taxon>malvids</taxon>
        <taxon>Sapindales</taxon>
        <taxon>Sapindaceae</taxon>
        <taxon>Hippocastanoideae</taxon>
        <taxon>Acereae</taxon>
        <taxon>Acer</taxon>
    </lineage>
</organism>
<evidence type="ECO:0000256" key="1">
    <source>
        <dbReference type="SAM" id="MobiDB-lite"/>
    </source>
</evidence>
<evidence type="ECO:0000313" key="3">
    <source>
        <dbReference type="EMBL" id="KAI9169726.1"/>
    </source>
</evidence>
<evidence type="ECO:0000259" key="2">
    <source>
        <dbReference type="Pfam" id="PF12776"/>
    </source>
</evidence>
<comment type="caution">
    <text evidence="3">The sequence shown here is derived from an EMBL/GenBank/DDBJ whole genome shotgun (WGS) entry which is preliminary data.</text>
</comment>
<dbReference type="EMBL" id="JAJSOW010000104">
    <property type="protein sequence ID" value="KAI9169726.1"/>
    <property type="molecule type" value="Genomic_DNA"/>
</dbReference>
<dbReference type="AlphaFoldDB" id="A0AAD5NNH4"/>
<feature type="region of interest" description="Disordered" evidence="1">
    <location>
        <begin position="165"/>
        <end position="216"/>
    </location>
</feature>
<reference evidence="3" key="1">
    <citation type="journal article" date="2022" name="Plant J.">
        <title>Strategies of tolerance reflected in two North American maple genomes.</title>
        <authorList>
            <person name="McEvoy S.L."/>
            <person name="Sezen U.U."/>
            <person name="Trouern-Trend A."/>
            <person name="McMahon S.M."/>
            <person name="Schaberg P.G."/>
            <person name="Yang J."/>
            <person name="Wegrzyn J.L."/>
            <person name="Swenson N.G."/>
        </authorList>
    </citation>
    <scope>NUCLEOTIDE SEQUENCE</scope>
    <source>
        <strain evidence="3">91603</strain>
    </source>
</reference>
<keyword evidence="4" id="KW-1185">Reference proteome</keyword>
<protein>
    <recommendedName>
        <fullName evidence="2">Myb/SANT-like domain-containing protein</fullName>
    </recommendedName>
</protein>
<dbReference type="InterPro" id="IPR045026">
    <property type="entry name" value="LIMYB"/>
</dbReference>
<proteinExistence type="predicted"/>
<dbReference type="Proteomes" id="UP001064489">
    <property type="component" value="Chromosome 7"/>
</dbReference>
<dbReference type="PANTHER" id="PTHR47584:SF17">
    <property type="entry name" value="MYB_SANT-LIKE DNA-BINDING DOMAIN PROTEIN"/>
    <property type="match status" value="1"/>
</dbReference>
<evidence type="ECO:0000313" key="4">
    <source>
        <dbReference type="Proteomes" id="UP001064489"/>
    </source>
</evidence>
<dbReference type="InterPro" id="IPR024752">
    <property type="entry name" value="Myb/SANT-like_dom"/>
</dbReference>
<reference evidence="3" key="2">
    <citation type="submission" date="2023-02" db="EMBL/GenBank/DDBJ databases">
        <authorList>
            <person name="Swenson N.G."/>
            <person name="Wegrzyn J.L."/>
            <person name="Mcevoy S.L."/>
        </authorList>
    </citation>
    <scope>NUCLEOTIDE SEQUENCE</scope>
    <source>
        <strain evidence="3">91603</strain>
        <tissue evidence="3">Leaf</tissue>
    </source>
</reference>
<feature type="domain" description="Myb/SANT-like" evidence="2">
    <location>
        <begin position="12"/>
        <end position="106"/>
    </location>
</feature>
<dbReference type="PANTHER" id="PTHR47584">
    <property type="match status" value="1"/>
</dbReference>
<sequence>MAQHVENNRASWSDPSHRKRFLDLCLHEINNGFRSGRTLKPSAWARIAKELETSIGKRFHQKQLKNGWDYMRKQYLEWIRLVTAVGQGYNSATHTIDWPPERWEEYLKNYPEARKFHHRPLANVEELEVLFGGVFVTGIPEIGNTSSVHSTSVTSKRMIKLENGCSVPTPDSKSLNFDYPNLDEEESGEESEKRRKVDETSEEVGRIMSESEKRDRGPSVKECMDILRKLLTYEDPLYFLAANAFCKRKEYRELWVDMESDLERIGWIQSLPKKTLM</sequence>
<name>A0AAD5NNH4_ACENE</name>
<dbReference type="Pfam" id="PF12776">
    <property type="entry name" value="Myb_DNA-bind_3"/>
    <property type="match status" value="1"/>
</dbReference>
<gene>
    <name evidence="3" type="ORF">LWI28_016689</name>
</gene>
<feature type="compositionally biased region" description="Basic and acidic residues" evidence="1">
    <location>
        <begin position="190"/>
        <end position="216"/>
    </location>
</feature>